<reference evidence="1" key="1">
    <citation type="journal article" date="2023" name="G3 (Bethesda)">
        <title>A reference genome for the long-term kleptoplast-retaining sea slug Elysia crispata morphotype clarki.</title>
        <authorList>
            <person name="Eastman K.E."/>
            <person name="Pendleton A.L."/>
            <person name="Shaikh M.A."/>
            <person name="Suttiyut T."/>
            <person name="Ogas R."/>
            <person name="Tomko P."/>
            <person name="Gavelis G."/>
            <person name="Widhalm J.R."/>
            <person name="Wisecaver J.H."/>
        </authorList>
    </citation>
    <scope>NUCLEOTIDE SEQUENCE</scope>
    <source>
        <strain evidence="1">ECLA1</strain>
    </source>
</reference>
<dbReference type="EMBL" id="JAWDGP010004648">
    <property type="protein sequence ID" value="KAK3762763.1"/>
    <property type="molecule type" value="Genomic_DNA"/>
</dbReference>
<proteinExistence type="predicted"/>
<evidence type="ECO:0000313" key="2">
    <source>
        <dbReference type="Proteomes" id="UP001283361"/>
    </source>
</evidence>
<evidence type="ECO:0000313" key="1">
    <source>
        <dbReference type="EMBL" id="KAK3762763.1"/>
    </source>
</evidence>
<sequence>MNVAVFSTLARPHYLFSPHYERRRILLLARPHLISSHVTMNVAVFSASSTSLSLLSRHYERRRILLPAL</sequence>
<keyword evidence="2" id="KW-1185">Reference proteome</keyword>
<dbReference type="AlphaFoldDB" id="A0AAE1DAX2"/>
<comment type="caution">
    <text evidence="1">The sequence shown here is derived from an EMBL/GenBank/DDBJ whole genome shotgun (WGS) entry which is preliminary data.</text>
</comment>
<gene>
    <name evidence="1" type="ORF">RRG08_000839</name>
</gene>
<accession>A0AAE1DAX2</accession>
<dbReference type="Proteomes" id="UP001283361">
    <property type="component" value="Unassembled WGS sequence"/>
</dbReference>
<name>A0AAE1DAX2_9GAST</name>
<organism evidence="1 2">
    <name type="scientific">Elysia crispata</name>
    <name type="common">lettuce slug</name>
    <dbReference type="NCBI Taxonomy" id="231223"/>
    <lineage>
        <taxon>Eukaryota</taxon>
        <taxon>Metazoa</taxon>
        <taxon>Spiralia</taxon>
        <taxon>Lophotrochozoa</taxon>
        <taxon>Mollusca</taxon>
        <taxon>Gastropoda</taxon>
        <taxon>Heterobranchia</taxon>
        <taxon>Euthyneura</taxon>
        <taxon>Panpulmonata</taxon>
        <taxon>Sacoglossa</taxon>
        <taxon>Placobranchoidea</taxon>
        <taxon>Plakobranchidae</taxon>
        <taxon>Elysia</taxon>
    </lineage>
</organism>
<protein>
    <submittedName>
        <fullName evidence="1">Uncharacterized protein</fullName>
    </submittedName>
</protein>